<reference evidence="2 3" key="1">
    <citation type="journal article" date="2018" name="New Phytol.">
        <title>Phylogenomics of Endogonaceae and evolution of mycorrhizas within Mucoromycota.</title>
        <authorList>
            <person name="Chang Y."/>
            <person name="Desiro A."/>
            <person name="Na H."/>
            <person name="Sandor L."/>
            <person name="Lipzen A."/>
            <person name="Clum A."/>
            <person name="Barry K."/>
            <person name="Grigoriev I.V."/>
            <person name="Martin F.M."/>
            <person name="Stajich J.E."/>
            <person name="Smith M.E."/>
            <person name="Bonito G."/>
            <person name="Spatafora J.W."/>
        </authorList>
    </citation>
    <scope>NUCLEOTIDE SEQUENCE [LARGE SCALE GENOMIC DNA]</scope>
    <source>
        <strain evidence="2 3">AD002</strain>
    </source>
</reference>
<evidence type="ECO:0000313" key="3">
    <source>
        <dbReference type="Proteomes" id="UP000274822"/>
    </source>
</evidence>
<dbReference type="EMBL" id="RBNJ01012123">
    <property type="protein sequence ID" value="RUS25747.1"/>
    <property type="molecule type" value="Genomic_DNA"/>
</dbReference>
<comment type="caution">
    <text evidence="2">The sequence shown here is derived from an EMBL/GenBank/DDBJ whole genome shotgun (WGS) entry which is preliminary data.</text>
</comment>
<dbReference type="AlphaFoldDB" id="A0A433Q7J8"/>
<feature type="compositionally biased region" description="Polar residues" evidence="1">
    <location>
        <begin position="1"/>
        <end position="15"/>
    </location>
</feature>
<dbReference type="Proteomes" id="UP000274822">
    <property type="component" value="Unassembled WGS sequence"/>
</dbReference>
<keyword evidence="3" id="KW-1185">Reference proteome</keyword>
<accession>A0A433Q7J8</accession>
<name>A0A433Q7J8_9FUNG</name>
<organism evidence="2 3">
    <name type="scientific">Jimgerdemannia flammicorona</name>
    <dbReference type="NCBI Taxonomy" id="994334"/>
    <lineage>
        <taxon>Eukaryota</taxon>
        <taxon>Fungi</taxon>
        <taxon>Fungi incertae sedis</taxon>
        <taxon>Mucoromycota</taxon>
        <taxon>Mucoromycotina</taxon>
        <taxon>Endogonomycetes</taxon>
        <taxon>Endogonales</taxon>
        <taxon>Endogonaceae</taxon>
        <taxon>Jimgerdemannia</taxon>
    </lineage>
</organism>
<proteinExistence type="predicted"/>
<feature type="region of interest" description="Disordered" evidence="1">
    <location>
        <begin position="1"/>
        <end position="23"/>
    </location>
</feature>
<evidence type="ECO:0000313" key="2">
    <source>
        <dbReference type="EMBL" id="RUS25747.1"/>
    </source>
</evidence>
<protein>
    <submittedName>
        <fullName evidence="2">Uncharacterized protein</fullName>
    </submittedName>
</protein>
<gene>
    <name evidence="2" type="ORF">BC938DRAFT_471722</name>
</gene>
<evidence type="ECO:0000256" key="1">
    <source>
        <dbReference type="SAM" id="MobiDB-lite"/>
    </source>
</evidence>
<sequence>MNPNTTSTRSNLPHKTSTRKKERKKMTKLFLPALVAALTIQTATAGAKSEEYGKYKKSKEHDYYYPEYERIFTYCGSVCPKQQHYLLSSRERERLLLLPKYFHLKDTDFPRDVFRQKYAYDKYPGDYHQYYERKPYKGPYEVGLDPVLSPELQPTRH</sequence>